<gene>
    <name evidence="10" type="ORF">GHC57_03285</name>
</gene>
<feature type="transmembrane region" description="Helical" evidence="8">
    <location>
        <begin position="131"/>
        <end position="151"/>
    </location>
</feature>
<feature type="transmembrane region" description="Helical" evidence="8">
    <location>
        <begin position="71"/>
        <end position="94"/>
    </location>
</feature>
<organism evidence="10 11">
    <name type="scientific">Roseospira navarrensis</name>
    <dbReference type="NCBI Taxonomy" id="140058"/>
    <lineage>
        <taxon>Bacteria</taxon>
        <taxon>Pseudomonadati</taxon>
        <taxon>Pseudomonadota</taxon>
        <taxon>Alphaproteobacteria</taxon>
        <taxon>Rhodospirillales</taxon>
        <taxon>Rhodospirillaceae</taxon>
        <taxon>Roseospira</taxon>
    </lineage>
</organism>
<feature type="transmembrane region" description="Helical" evidence="8">
    <location>
        <begin position="158"/>
        <end position="179"/>
    </location>
</feature>
<dbReference type="RefSeq" id="WP_153341127.1">
    <property type="nucleotide sequence ID" value="NZ_WIVE01000005.1"/>
</dbReference>
<evidence type="ECO:0000256" key="3">
    <source>
        <dbReference type="ARBA" id="ARBA00022519"/>
    </source>
</evidence>
<evidence type="ECO:0000259" key="9">
    <source>
        <dbReference type="Pfam" id="PF01694"/>
    </source>
</evidence>
<feature type="transmembrane region" description="Helical" evidence="8">
    <location>
        <begin position="15"/>
        <end position="33"/>
    </location>
</feature>
<feature type="transmembrane region" description="Helical" evidence="8">
    <location>
        <begin position="106"/>
        <end position="125"/>
    </location>
</feature>
<comment type="caution">
    <text evidence="10">The sequence shown here is derived from an EMBL/GenBank/DDBJ whole genome shotgun (WGS) entry which is preliminary data.</text>
</comment>
<keyword evidence="2" id="KW-1003">Cell membrane</keyword>
<dbReference type="GO" id="GO:0016020">
    <property type="term" value="C:membrane"/>
    <property type="evidence" value="ECO:0007669"/>
    <property type="project" value="UniProtKB-SubCell"/>
</dbReference>
<dbReference type="OrthoDB" id="9813074at2"/>
<dbReference type="InterPro" id="IPR022764">
    <property type="entry name" value="Peptidase_S54_rhomboid_dom"/>
</dbReference>
<feature type="domain" description="Peptidase S54 rhomboid" evidence="9">
    <location>
        <begin position="73"/>
        <end position="216"/>
    </location>
</feature>
<protein>
    <submittedName>
        <fullName evidence="10">Rhomboid family intramembrane serine protease</fullName>
    </submittedName>
</protein>
<evidence type="ECO:0000256" key="4">
    <source>
        <dbReference type="ARBA" id="ARBA00022692"/>
    </source>
</evidence>
<keyword evidence="6 8" id="KW-0472">Membrane</keyword>
<evidence type="ECO:0000256" key="6">
    <source>
        <dbReference type="ARBA" id="ARBA00023136"/>
    </source>
</evidence>
<keyword evidence="4 8" id="KW-0812">Transmembrane</keyword>
<dbReference type="GO" id="GO:0006508">
    <property type="term" value="P:proteolysis"/>
    <property type="evidence" value="ECO:0007669"/>
    <property type="project" value="UniProtKB-KW"/>
</dbReference>
<evidence type="ECO:0000313" key="10">
    <source>
        <dbReference type="EMBL" id="MQX35533.1"/>
    </source>
</evidence>
<evidence type="ECO:0000256" key="7">
    <source>
        <dbReference type="SAM" id="MobiDB-lite"/>
    </source>
</evidence>
<dbReference type="PANTHER" id="PTHR43066">
    <property type="entry name" value="RHOMBOID-RELATED PROTEIN"/>
    <property type="match status" value="1"/>
</dbReference>
<dbReference type="Gene3D" id="1.20.1540.10">
    <property type="entry name" value="Rhomboid-like"/>
    <property type="match status" value="1"/>
</dbReference>
<evidence type="ECO:0000313" key="11">
    <source>
        <dbReference type="Proteomes" id="UP000434582"/>
    </source>
</evidence>
<feature type="transmembrane region" description="Helical" evidence="8">
    <location>
        <begin position="199"/>
        <end position="216"/>
    </location>
</feature>
<dbReference type="Pfam" id="PF01694">
    <property type="entry name" value="Rhomboid"/>
    <property type="match status" value="1"/>
</dbReference>
<keyword evidence="3" id="KW-0997">Cell inner membrane</keyword>
<dbReference type="InterPro" id="IPR035952">
    <property type="entry name" value="Rhomboid-like_sf"/>
</dbReference>
<dbReference type="Proteomes" id="UP000434582">
    <property type="component" value="Unassembled WGS sequence"/>
</dbReference>
<feature type="transmembrane region" description="Helical" evidence="8">
    <location>
        <begin position="40"/>
        <end position="59"/>
    </location>
</feature>
<keyword evidence="11" id="KW-1185">Reference proteome</keyword>
<sequence length="263" mass="28672">MLPLRDDNPTSRPSVVTYGLIAICVATSLYQMALTPQEGYELIVSLGAIPIVVTGTQSLPPELALIPPLATPVTAMFLHGDLLHLAGNMLYLWIFGNNVEDAMGSVRFLVFYLLCGLAATALHVLQLPDSVAPMVGASGAISGVLGAYLILFPWARVFVWFGFIFMFWVPAIFVLGLWFGMQALSLLSDPSGAASGVAWWAHVGGFVVGLALVPLFKRREVPLFSRRRTVRRITVIPRVGHHKDTRRRGPWDDPKGPWGAGRP</sequence>
<dbReference type="EMBL" id="WIVE01000005">
    <property type="protein sequence ID" value="MQX35533.1"/>
    <property type="molecule type" value="Genomic_DNA"/>
</dbReference>
<reference evidence="10 11" key="1">
    <citation type="submission" date="2019-10" db="EMBL/GenBank/DDBJ databases">
        <title>Draft whole-genome sequence of the purple nonsulfur photosynthetic bacterium Roseospira navarrensis DSM 15114.</title>
        <authorList>
            <person name="Kyndt J.A."/>
            <person name="Meyer T.E."/>
        </authorList>
    </citation>
    <scope>NUCLEOTIDE SEQUENCE [LARGE SCALE GENOMIC DNA]</scope>
    <source>
        <strain evidence="10 11">DSM 15114</strain>
    </source>
</reference>
<evidence type="ECO:0000256" key="1">
    <source>
        <dbReference type="ARBA" id="ARBA00004141"/>
    </source>
</evidence>
<evidence type="ECO:0000256" key="5">
    <source>
        <dbReference type="ARBA" id="ARBA00022989"/>
    </source>
</evidence>
<dbReference type="SUPFAM" id="SSF144091">
    <property type="entry name" value="Rhomboid-like"/>
    <property type="match status" value="1"/>
</dbReference>
<keyword evidence="5 8" id="KW-1133">Transmembrane helix</keyword>
<keyword evidence="10" id="KW-0378">Hydrolase</keyword>
<evidence type="ECO:0000256" key="2">
    <source>
        <dbReference type="ARBA" id="ARBA00022475"/>
    </source>
</evidence>
<accession>A0A7X1ZBK7</accession>
<keyword evidence="10" id="KW-0645">Protease</keyword>
<feature type="region of interest" description="Disordered" evidence="7">
    <location>
        <begin position="241"/>
        <end position="263"/>
    </location>
</feature>
<comment type="subcellular location">
    <subcellularLocation>
        <location evidence="1">Membrane</location>
        <topology evidence="1">Multi-pass membrane protein</topology>
    </subcellularLocation>
</comment>
<dbReference type="AlphaFoldDB" id="A0A7X1ZBK7"/>
<name>A0A7X1ZBK7_9PROT</name>
<evidence type="ECO:0000256" key="8">
    <source>
        <dbReference type="SAM" id="Phobius"/>
    </source>
</evidence>
<dbReference type="FunFam" id="1.20.1540.10:FF:000027">
    <property type="entry name" value="Rhomboid family intramembrane serine protease"/>
    <property type="match status" value="1"/>
</dbReference>
<dbReference type="PANTHER" id="PTHR43066:SF26">
    <property type="entry name" value="RHOMBOID PROTEASE GLPG"/>
    <property type="match status" value="1"/>
</dbReference>
<proteinExistence type="predicted"/>
<dbReference type="GO" id="GO:0004252">
    <property type="term" value="F:serine-type endopeptidase activity"/>
    <property type="evidence" value="ECO:0007669"/>
    <property type="project" value="InterPro"/>
</dbReference>